<dbReference type="InterPro" id="IPR036187">
    <property type="entry name" value="DNA_mismatch_repair_MutS_sf"/>
</dbReference>
<proteinExistence type="inferred from homology"/>
<evidence type="ECO:0000256" key="6">
    <source>
        <dbReference type="ARBA" id="ARBA00022884"/>
    </source>
</evidence>
<protein>
    <recommendedName>
        <fullName evidence="8">Endonuclease MutS2</fullName>
        <ecNumber evidence="8">3.1.-.-</ecNumber>
    </recommendedName>
    <alternativeName>
        <fullName evidence="8">Ribosome-associated protein quality control-upstream factor</fullName>
        <shortName evidence="8">RQC-upstream factor</shortName>
        <shortName evidence="8">RqcU</shortName>
        <ecNumber evidence="8">3.6.4.-</ecNumber>
    </alternativeName>
</protein>
<accession>A0A6N2V5F0</accession>
<dbReference type="InterPro" id="IPR027417">
    <property type="entry name" value="P-loop_NTPase"/>
</dbReference>
<dbReference type="Pfam" id="PF01713">
    <property type="entry name" value="Smr"/>
    <property type="match status" value="1"/>
</dbReference>
<comment type="function">
    <text evidence="8">Endonuclease that is involved in the suppression of homologous recombination and thus may have a key role in the control of bacterial genetic diversity.</text>
</comment>
<dbReference type="SMART" id="SM00534">
    <property type="entry name" value="MUTSac"/>
    <property type="match status" value="1"/>
</dbReference>
<dbReference type="InterPro" id="IPR000432">
    <property type="entry name" value="DNA_mismatch_repair_MutS_C"/>
</dbReference>
<dbReference type="GO" id="GO:0019843">
    <property type="term" value="F:rRNA binding"/>
    <property type="evidence" value="ECO:0007669"/>
    <property type="project" value="UniProtKB-UniRule"/>
</dbReference>
<dbReference type="PROSITE" id="PS00486">
    <property type="entry name" value="DNA_MISMATCH_REPAIR_2"/>
    <property type="match status" value="1"/>
</dbReference>
<dbReference type="InterPro" id="IPR007696">
    <property type="entry name" value="DNA_mismatch_repair_MutS_core"/>
</dbReference>
<dbReference type="GO" id="GO:0140664">
    <property type="term" value="F:ATP-dependent DNA damage sensor activity"/>
    <property type="evidence" value="ECO:0007669"/>
    <property type="project" value="InterPro"/>
</dbReference>
<dbReference type="GO" id="GO:0016887">
    <property type="term" value="F:ATP hydrolysis activity"/>
    <property type="evidence" value="ECO:0007669"/>
    <property type="project" value="InterPro"/>
</dbReference>
<keyword evidence="6 8" id="KW-0694">RNA-binding</keyword>
<feature type="domain" description="Smr" evidence="10">
    <location>
        <begin position="716"/>
        <end position="791"/>
    </location>
</feature>
<keyword evidence="5 8" id="KW-0067">ATP-binding</keyword>
<dbReference type="PIRSF" id="PIRSF005814">
    <property type="entry name" value="MutS_YshD"/>
    <property type="match status" value="1"/>
</dbReference>
<dbReference type="GO" id="GO:0030983">
    <property type="term" value="F:mismatched DNA binding"/>
    <property type="evidence" value="ECO:0007669"/>
    <property type="project" value="InterPro"/>
</dbReference>
<dbReference type="PANTHER" id="PTHR48466:SF2">
    <property type="entry name" value="OS10G0509000 PROTEIN"/>
    <property type="match status" value="1"/>
</dbReference>
<keyword evidence="2 8" id="KW-0699">rRNA-binding</keyword>
<dbReference type="GO" id="GO:0004519">
    <property type="term" value="F:endonuclease activity"/>
    <property type="evidence" value="ECO:0007669"/>
    <property type="project" value="UniProtKB-UniRule"/>
</dbReference>
<evidence type="ECO:0000256" key="2">
    <source>
        <dbReference type="ARBA" id="ARBA00022730"/>
    </source>
</evidence>
<dbReference type="Gene3D" id="3.40.50.300">
    <property type="entry name" value="P-loop containing nucleotide triphosphate hydrolases"/>
    <property type="match status" value="1"/>
</dbReference>
<feature type="region of interest" description="Disordered" evidence="9">
    <location>
        <begin position="616"/>
        <end position="638"/>
    </location>
</feature>
<keyword evidence="4 8" id="KW-0378">Hydrolase</keyword>
<keyword evidence="3 8" id="KW-0547">Nucleotide-binding</keyword>
<dbReference type="PROSITE" id="PS50828">
    <property type="entry name" value="SMR"/>
    <property type="match status" value="1"/>
</dbReference>
<dbReference type="EMBL" id="CACRTG010000021">
    <property type="protein sequence ID" value="VYT24713.1"/>
    <property type="molecule type" value="Genomic_DNA"/>
</dbReference>
<evidence type="ECO:0000313" key="11">
    <source>
        <dbReference type="EMBL" id="VYT24713.1"/>
    </source>
</evidence>
<dbReference type="SUPFAM" id="SSF160443">
    <property type="entry name" value="SMR domain-like"/>
    <property type="match status" value="1"/>
</dbReference>
<dbReference type="InterPro" id="IPR005747">
    <property type="entry name" value="MutS2"/>
</dbReference>
<dbReference type="Pfam" id="PF00488">
    <property type="entry name" value="MutS_V"/>
    <property type="match status" value="1"/>
</dbReference>
<dbReference type="PANTHER" id="PTHR48466">
    <property type="entry name" value="OS10G0509000 PROTEIN-RELATED"/>
    <property type="match status" value="1"/>
</dbReference>
<dbReference type="InterPro" id="IPR045076">
    <property type="entry name" value="MutS"/>
</dbReference>
<keyword evidence="7 8" id="KW-0238">DNA-binding</keyword>
<evidence type="ECO:0000256" key="1">
    <source>
        <dbReference type="ARBA" id="ARBA00022722"/>
    </source>
</evidence>
<dbReference type="SMART" id="SM00533">
    <property type="entry name" value="MUTSd"/>
    <property type="match status" value="1"/>
</dbReference>
<name>A0A6N2V5F0_9FIRM</name>
<evidence type="ECO:0000256" key="9">
    <source>
        <dbReference type="SAM" id="MobiDB-lite"/>
    </source>
</evidence>
<dbReference type="Pfam" id="PF20297">
    <property type="entry name" value="MSSS"/>
    <property type="match status" value="1"/>
</dbReference>
<evidence type="ECO:0000256" key="7">
    <source>
        <dbReference type="ARBA" id="ARBA00023125"/>
    </source>
</evidence>
<dbReference type="GO" id="GO:0072344">
    <property type="term" value="P:rescue of stalled ribosome"/>
    <property type="evidence" value="ECO:0007669"/>
    <property type="project" value="UniProtKB-UniRule"/>
</dbReference>
<dbReference type="GO" id="GO:0043023">
    <property type="term" value="F:ribosomal large subunit binding"/>
    <property type="evidence" value="ECO:0007669"/>
    <property type="project" value="UniProtKB-UniRule"/>
</dbReference>
<reference evidence="11" key="1">
    <citation type="submission" date="2019-11" db="EMBL/GenBank/DDBJ databases">
        <authorList>
            <person name="Feng L."/>
        </authorList>
    </citation>
    <scope>NUCLEOTIDE SEQUENCE</scope>
    <source>
        <strain evidence="11">CnexileLFYP112</strain>
    </source>
</reference>
<sequence>MNQKTLLKLEYDKIINLLADQASSDSGKRRCKTLLPMTDLEEINIAEEQTAAAFTRIVKKGRPSFSGCYSVEDSMKRLEIGAALSSAELLRICKLAETAGRAKSYGRHDTVDELADCLDSYFEQLAPLTPLTTEIRRCIIEEDEISDDASSNLKHIRRSIGMINDKVHSTLTSLVNGSLRSYLQDPIITMRGDRYCLPVKAEYRSQVNGMIHDQSSTGSTLFIEPMAVVKLNNDLKELYGKEQEEIQIILARLSVDAAEYIEELRSNYTILGELDFIFAKGALALSMNASRPIFNTDGYIHIREGRHPLLDKKKVVPITIMLGKEFDLLIVTGPNTGGKTVSLKTVGLFTLMGQAGLHIPALDRSKLSVFENVYADIGDEQSIEQSLSTFSSHMTNIVSFLQDVDDRSLVLFDELGAGTDPTEGAALAIAILSYLHERGIRTMATTHYSELKVFALSTKGVENACCEFDVETLRPTYHLLIGIPGKSNAFAISSKLGLPDYIIESAKSHLSEQDESFEDLLADLETSRRTIEKEQAEIASYKREIEKLKHSLDAKQEKLTEQKERIIKEANEKANAILREAKEVADETMKQFRKFGKENISAADMERERERLRKKMAKTQSGMTLEKKKPKKQHKPSDFRLGESVKVLSMNLTGTVSSLPDAKGNLFVQMGILRSQVNISDLEIIEEPMTITAKQMRRTSTGKMKMSKSLAVSPEINLLGKTVDEAIAELDKYLDDAYIAHVSPVRIVHGKGTGALRNGIHSYLKRQKHVKSYRLGAFGEGDAGVTIVEFK</sequence>
<dbReference type="SUPFAM" id="SSF52540">
    <property type="entry name" value="P-loop containing nucleoside triphosphate hydrolases"/>
    <property type="match status" value="1"/>
</dbReference>
<keyword evidence="1 8" id="KW-0540">Nuclease</keyword>
<dbReference type="GO" id="GO:0006298">
    <property type="term" value="P:mismatch repair"/>
    <property type="evidence" value="ECO:0007669"/>
    <property type="project" value="InterPro"/>
</dbReference>
<dbReference type="CDD" id="cd03280">
    <property type="entry name" value="ABC_MutS2"/>
    <property type="match status" value="1"/>
</dbReference>
<dbReference type="InterPro" id="IPR036063">
    <property type="entry name" value="Smr_dom_sf"/>
</dbReference>
<dbReference type="EC" id="3.1.-.-" evidence="8"/>
<dbReference type="NCBIfam" id="TIGR01069">
    <property type="entry name" value="mutS2"/>
    <property type="match status" value="1"/>
</dbReference>
<dbReference type="GO" id="GO:0045910">
    <property type="term" value="P:negative regulation of DNA recombination"/>
    <property type="evidence" value="ECO:0007669"/>
    <property type="project" value="InterPro"/>
</dbReference>
<comment type="similarity">
    <text evidence="8">Belongs to the DNA mismatch repair MutS family. MutS2 subfamily.</text>
</comment>
<evidence type="ECO:0000256" key="8">
    <source>
        <dbReference type="HAMAP-Rule" id="MF_00092"/>
    </source>
</evidence>
<evidence type="ECO:0000259" key="10">
    <source>
        <dbReference type="PROSITE" id="PS50828"/>
    </source>
</evidence>
<keyword evidence="8 11" id="KW-0255">Endonuclease</keyword>
<dbReference type="SMART" id="SM00463">
    <property type="entry name" value="SMR"/>
    <property type="match status" value="1"/>
</dbReference>
<feature type="binding site" evidence="8">
    <location>
        <begin position="333"/>
        <end position="340"/>
    </location>
    <ligand>
        <name>ATP</name>
        <dbReference type="ChEBI" id="CHEBI:30616"/>
    </ligand>
</feature>
<dbReference type="Gene3D" id="3.30.1370.110">
    <property type="match status" value="1"/>
</dbReference>
<dbReference type="InterPro" id="IPR002625">
    <property type="entry name" value="Smr_dom"/>
</dbReference>
<dbReference type="FunFam" id="3.40.50.300:FF:000830">
    <property type="entry name" value="Endonuclease MutS2"/>
    <property type="match status" value="1"/>
</dbReference>
<evidence type="ECO:0000256" key="4">
    <source>
        <dbReference type="ARBA" id="ARBA00022801"/>
    </source>
</evidence>
<evidence type="ECO:0000256" key="3">
    <source>
        <dbReference type="ARBA" id="ARBA00022741"/>
    </source>
</evidence>
<dbReference type="AlphaFoldDB" id="A0A6N2V5F0"/>
<evidence type="ECO:0000256" key="5">
    <source>
        <dbReference type="ARBA" id="ARBA00022840"/>
    </source>
</evidence>
<organism evidence="11">
    <name type="scientific">[Clostridium] nexile</name>
    <dbReference type="NCBI Taxonomy" id="29361"/>
    <lineage>
        <taxon>Bacteria</taxon>
        <taxon>Bacillati</taxon>
        <taxon>Bacillota</taxon>
        <taxon>Clostridia</taxon>
        <taxon>Lachnospirales</taxon>
        <taxon>Lachnospiraceae</taxon>
        <taxon>Tyzzerella</taxon>
    </lineage>
</organism>
<comment type="subunit">
    <text evidence="8">Homodimer. Binds to stalled ribosomes, contacting rRNA.</text>
</comment>
<dbReference type="HAMAP" id="MF_00092">
    <property type="entry name" value="MutS2"/>
    <property type="match status" value="1"/>
</dbReference>
<dbReference type="EC" id="3.6.4.-" evidence="8"/>
<dbReference type="InterPro" id="IPR046893">
    <property type="entry name" value="MSSS"/>
</dbReference>
<gene>
    <name evidence="8 11" type="primary">mutS2</name>
    <name evidence="8" type="synonym">rqcU</name>
    <name evidence="11" type="ORF">CNLFYP112_02465</name>
</gene>
<dbReference type="SUPFAM" id="SSF48334">
    <property type="entry name" value="DNA repair protein MutS, domain III"/>
    <property type="match status" value="1"/>
</dbReference>
<comment type="function">
    <text evidence="8">Acts as a ribosome collision sensor, splitting the ribosome into its 2 subunits. Detects stalled/collided 70S ribosomes which it binds and splits by an ATP-hydrolysis driven conformational change. Acts upstream of the ribosome quality control system (RQC), a ribosome-associated complex that mediates the extraction of incompletely synthesized nascent chains from stalled ribosomes and their subsequent degradation. Probably generates substrates for RQC.</text>
</comment>
<dbReference type="GO" id="GO:0005524">
    <property type="term" value="F:ATP binding"/>
    <property type="evidence" value="ECO:0007669"/>
    <property type="project" value="UniProtKB-UniRule"/>
</dbReference>